<name>A0A5C5YX06_9BACT</name>
<evidence type="ECO:0000313" key="2">
    <source>
        <dbReference type="Proteomes" id="UP000315010"/>
    </source>
</evidence>
<sequence length="74" mass="8078">MESSSRIQSRAARHCTYGETLGPISWARRSIIHSNSVGIVQLEGQLAAATYVTVVQTFCHKVVLMAELSDSSLQ</sequence>
<dbReference type="Proteomes" id="UP000315010">
    <property type="component" value="Unassembled WGS sequence"/>
</dbReference>
<protein>
    <submittedName>
        <fullName evidence="1">Uncharacterized protein</fullName>
    </submittedName>
</protein>
<dbReference type="AlphaFoldDB" id="A0A5C5YX06"/>
<accession>A0A5C5YX06</accession>
<comment type="caution">
    <text evidence="1">The sequence shown here is derived from an EMBL/GenBank/DDBJ whole genome shotgun (WGS) entry which is preliminary data.</text>
</comment>
<organism evidence="1 2">
    <name type="scientific">Novipirellula herctigrandis</name>
    <dbReference type="NCBI Taxonomy" id="2527986"/>
    <lineage>
        <taxon>Bacteria</taxon>
        <taxon>Pseudomonadati</taxon>
        <taxon>Planctomycetota</taxon>
        <taxon>Planctomycetia</taxon>
        <taxon>Pirellulales</taxon>
        <taxon>Pirellulaceae</taxon>
        <taxon>Novipirellula</taxon>
    </lineage>
</organism>
<proteinExistence type="predicted"/>
<keyword evidence="2" id="KW-1185">Reference proteome</keyword>
<gene>
    <name evidence="1" type="ORF">CA13_07150</name>
</gene>
<evidence type="ECO:0000313" key="1">
    <source>
        <dbReference type="EMBL" id="TWT79316.1"/>
    </source>
</evidence>
<reference evidence="1 2" key="1">
    <citation type="submission" date="2019-02" db="EMBL/GenBank/DDBJ databases">
        <title>Deep-cultivation of Planctomycetes and their phenomic and genomic characterization uncovers novel biology.</title>
        <authorList>
            <person name="Wiegand S."/>
            <person name="Jogler M."/>
            <person name="Boedeker C."/>
            <person name="Pinto D."/>
            <person name="Vollmers J."/>
            <person name="Rivas-Marin E."/>
            <person name="Kohn T."/>
            <person name="Peeters S.H."/>
            <person name="Heuer A."/>
            <person name="Rast P."/>
            <person name="Oberbeckmann S."/>
            <person name="Bunk B."/>
            <person name="Jeske O."/>
            <person name="Meyerdierks A."/>
            <person name="Storesund J.E."/>
            <person name="Kallscheuer N."/>
            <person name="Luecker S."/>
            <person name="Lage O.M."/>
            <person name="Pohl T."/>
            <person name="Merkel B.J."/>
            <person name="Hornburger P."/>
            <person name="Mueller R.-W."/>
            <person name="Bruemmer F."/>
            <person name="Labrenz M."/>
            <person name="Spormann A.M."/>
            <person name="Op Den Camp H."/>
            <person name="Overmann J."/>
            <person name="Amann R."/>
            <person name="Jetten M.S.M."/>
            <person name="Mascher T."/>
            <person name="Medema M.H."/>
            <person name="Devos D.P."/>
            <person name="Kaster A.-K."/>
            <person name="Ovreas L."/>
            <person name="Rohde M."/>
            <person name="Galperin M.Y."/>
            <person name="Jogler C."/>
        </authorList>
    </citation>
    <scope>NUCLEOTIDE SEQUENCE [LARGE SCALE GENOMIC DNA]</scope>
    <source>
        <strain evidence="1 2">CA13</strain>
    </source>
</reference>
<dbReference type="EMBL" id="SJPJ01000001">
    <property type="protein sequence ID" value="TWT79316.1"/>
    <property type="molecule type" value="Genomic_DNA"/>
</dbReference>